<evidence type="ECO:0000256" key="9">
    <source>
        <dbReference type="ARBA" id="ARBA00022840"/>
    </source>
</evidence>
<evidence type="ECO:0000256" key="10">
    <source>
        <dbReference type="ARBA" id="ARBA00029774"/>
    </source>
</evidence>
<dbReference type="Gene3D" id="3.90.870.10">
    <property type="entry name" value="DHBP synthase"/>
    <property type="match status" value="1"/>
</dbReference>
<organism evidence="13">
    <name type="scientific">marine metagenome</name>
    <dbReference type="NCBI Taxonomy" id="408172"/>
    <lineage>
        <taxon>unclassified sequences</taxon>
        <taxon>metagenomes</taxon>
        <taxon>ecological metagenomes</taxon>
    </lineage>
</organism>
<sequence length="190" mass="20809">VVEIIYWGNETAVGMACSVLKNGGVIVYPTDTLYGFGCDAKNESAIEKINTIKGRKAPMSVLAPNIEIAAKWMNIPNHDKNIVLEKLGGSTTIIVPVNDGITSPSITGDNHTLGVRIPDHKFCQKLSEAYLNPITTTSVNRTRQKPLTNPEKILSEFTHEIDLIIEDGIIEGSGSTIYNFQDKKLNIIRS</sequence>
<proteinExistence type="inferred from homology"/>
<dbReference type="GO" id="GO:0000049">
    <property type="term" value="F:tRNA binding"/>
    <property type="evidence" value="ECO:0007669"/>
    <property type="project" value="TreeGrafter"/>
</dbReference>
<dbReference type="PROSITE" id="PS51163">
    <property type="entry name" value="YRDC"/>
    <property type="match status" value="1"/>
</dbReference>
<comment type="catalytic activity">
    <reaction evidence="11">
        <text>L-threonine + hydrogencarbonate + ATP = L-threonylcarbamoyladenylate + diphosphate + H2O</text>
        <dbReference type="Rhea" id="RHEA:36407"/>
        <dbReference type="ChEBI" id="CHEBI:15377"/>
        <dbReference type="ChEBI" id="CHEBI:17544"/>
        <dbReference type="ChEBI" id="CHEBI:30616"/>
        <dbReference type="ChEBI" id="CHEBI:33019"/>
        <dbReference type="ChEBI" id="CHEBI:57926"/>
        <dbReference type="ChEBI" id="CHEBI:73682"/>
        <dbReference type="EC" id="2.7.7.87"/>
    </reaction>
</comment>
<dbReference type="GO" id="GO:0006450">
    <property type="term" value="P:regulation of translational fidelity"/>
    <property type="evidence" value="ECO:0007669"/>
    <property type="project" value="TreeGrafter"/>
</dbReference>
<comment type="similarity">
    <text evidence="2">Belongs to the SUA5 family.</text>
</comment>
<evidence type="ECO:0000256" key="6">
    <source>
        <dbReference type="ARBA" id="ARBA00022694"/>
    </source>
</evidence>
<dbReference type="GO" id="GO:0005524">
    <property type="term" value="F:ATP binding"/>
    <property type="evidence" value="ECO:0007669"/>
    <property type="project" value="UniProtKB-KW"/>
</dbReference>
<evidence type="ECO:0000313" key="13">
    <source>
        <dbReference type="EMBL" id="SVB20016.1"/>
    </source>
</evidence>
<dbReference type="PANTHER" id="PTHR17490">
    <property type="entry name" value="SUA5"/>
    <property type="match status" value="1"/>
</dbReference>
<evidence type="ECO:0000256" key="2">
    <source>
        <dbReference type="ARBA" id="ARBA00007663"/>
    </source>
</evidence>
<evidence type="ECO:0000256" key="11">
    <source>
        <dbReference type="ARBA" id="ARBA00048366"/>
    </source>
</evidence>
<evidence type="ECO:0000256" key="8">
    <source>
        <dbReference type="ARBA" id="ARBA00022741"/>
    </source>
</evidence>
<dbReference type="Pfam" id="PF01300">
    <property type="entry name" value="Sua5_yciO_yrdC"/>
    <property type="match status" value="1"/>
</dbReference>
<dbReference type="InterPro" id="IPR050156">
    <property type="entry name" value="TC-AMP_synthase_SUA5"/>
</dbReference>
<name>A0A382C1S1_9ZZZZ</name>
<dbReference type="GO" id="GO:0005737">
    <property type="term" value="C:cytoplasm"/>
    <property type="evidence" value="ECO:0007669"/>
    <property type="project" value="UniProtKB-SubCell"/>
</dbReference>
<keyword evidence="9" id="KW-0067">ATP-binding</keyword>
<evidence type="ECO:0000256" key="4">
    <source>
        <dbReference type="ARBA" id="ARBA00022490"/>
    </source>
</evidence>
<dbReference type="InterPro" id="IPR017945">
    <property type="entry name" value="DHBP_synth_RibB-like_a/b_dom"/>
</dbReference>
<evidence type="ECO:0000256" key="3">
    <source>
        <dbReference type="ARBA" id="ARBA00012584"/>
    </source>
</evidence>
<evidence type="ECO:0000256" key="7">
    <source>
        <dbReference type="ARBA" id="ARBA00022695"/>
    </source>
</evidence>
<dbReference type="EMBL" id="UINC01032408">
    <property type="protein sequence ID" value="SVB20016.1"/>
    <property type="molecule type" value="Genomic_DNA"/>
</dbReference>
<dbReference type="GO" id="GO:0008033">
    <property type="term" value="P:tRNA processing"/>
    <property type="evidence" value="ECO:0007669"/>
    <property type="project" value="UniProtKB-KW"/>
</dbReference>
<evidence type="ECO:0000256" key="5">
    <source>
        <dbReference type="ARBA" id="ARBA00022679"/>
    </source>
</evidence>
<keyword evidence="4" id="KW-0963">Cytoplasm</keyword>
<protein>
    <recommendedName>
        <fullName evidence="10">L-threonylcarbamoyladenylate synthase</fullName>
        <ecNumber evidence="3">2.7.7.87</ecNumber>
    </recommendedName>
    <alternativeName>
        <fullName evidence="10">L-threonylcarbamoyladenylate synthase</fullName>
    </alternativeName>
</protein>
<accession>A0A382C1S1</accession>
<keyword evidence="5" id="KW-0808">Transferase</keyword>
<dbReference type="GO" id="GO:0003725">
    <property type="term" value="F:double-stranded RNA binding"/>
    <property type="evidence" value="ECO:0007669"/>
    <property type="project" value="InterPro"/>
</dbReference>
<keyword evidence="8" id="KW-0547">Nucleotide-binding</keyword>
<comment type="subcellular location">
    <subcellularLocation>
        <location evidence="1">Cytoplasm</location>
    </subcellularLocation>
</comment>
<dbReference type="EC" id="2.7.7.87" evidence="3"/>
<evidence type="ECO:0000259" key="12">
    <source>
        <dbReference type="PROSITE" id="PS51163"/>
    </source>
</evidence>
<dbReference type="SUPFAM" id="SSF55821">
    <property type="entry name" value="YrdC/RibB"/>
    <property type="match status" value="1"/>
</dbReference>
<gene>
    <name evidence="13" type="ORF">METZ01_LOCUS172870</name>
</gene>
<dbReference type="NCBIfam" id="TIGR00057">
    <property type="entry name" value="L-threonylcarbamoyladenylate synthase"/>
    <property type="match status" value="1"/>
</dbReference>
<dbReference type="GO" id="GO:0061710">
    <property type="term" value="F:L-threonylcarbamoyladenylate synthase"/>
    <property type="evidence" value="ECO:0007669"/>
    <property type="project" value="UniProtKB-EC"/>
</dbReference>
<reference evidence="13" key="1">
    <citation type="submission" date="2018-05" db="EMBL/GenBank/DDBJ databases">
        <authorList>
            <person name="Lanie J.A."/>
            <person name="Ng W.-L."/>
            <person name="Kazmierczak K.M."/>
            <person name="Andrzejewski T.M."/>
            <person name="Davidsen T.M."/>
            <person name="Wayne K.J."/>
            <person name="Tettelin H."/>
            <person name="Glass J.I."/>
            <person name="Rusch D."/>
            <person name="Podicherti R."/>
            <person name="Tsui H.-C.T."/>
            <person name="Winkler M.E."/>
        </authorList>
    </citation>
    <scope>NUCLEOTIDE SEQUENCE</scope>
</reference>
<dbReference type="AlphaFoldDB" id="A0A382C1S1"/>
<feature type="non-terminal residue" evidence="13">
    <location>
        <position position="1"/>
    </location>
</feature>
<keyword evidence="6" id="KW-0819">tRNA processing</keyword>
<evidence type="ECO:0000256" key="1">
    <source>
        <dbReference type="ARBA" id="ARBA00004496"/>
    </source>
</evidence>
<dbReference type="PANTHER" id="PTHR17490:SF16">
    <property type="entry name" value="THREONYLCARBAMOYL-AMP SYNTHASE"/>
    <property type="match status" value="1"/>
</dbReference>
<feature type="domain" description="YrdC-like" evidence="12">
    <location>
        <begin position="10"/>
        <end position="190"/>
    </location>
</feature>
<keyword evidence="7" id="KW-0548">Nucleotidyltransferase</keyword>
<dbReference type="InterPro" id="IPR006070">
    <property type="entry name" value="Sua5-like_dom"/>
</dbReference>